<dbReference type="SUPFAM" id="SSF47413">
    <property type="entry name" value="lambda repressor-like DNA-binding domains"/>
    <property type="match status" value="1"/>
</dbReference>
<dbReference type="Gene3D" id="3.40.50.300">
    <property type="entry name" value="P-loop containing nucleotide triphosphate hydrolases"/>
    <property type="match status" value="1"/>
</dbReference>
<sequence length="321" mass="36454">MSKQYNTKLQERLEKFLKDENLSQAKAAPILGISQAALSQYRRSMYDKGDIEAVENKLKEFFQIQEEKTQNAQKAEPFRTKTSAGYIPTTISEEAYKLIRYCQLEKGIVVIDGDAGIGKTKAAAKFLQDNPSTTVYVKATPSTGSTRSLLKMIAKTLKLPENQRTEDLSVSIQEKLRETDKVIIIDEAQNLKFLTLEEIRGWVDEDIFTGKPGIGIVLIGNVEVYNKMLGKQEAIFAQQFNRTKLHGRYRTSDIQREDVVKFFPVLEEKGMQKEIDYLLSISHSKWGIRGMVSVFNNAVNNEDISFEGLEKMANTMGIRFI</sequence>
<dbReference type="Gene3D" id="1.10.260.40">
    <property type="entry name" value="lambda repressor-like DNA-binding domains"/>
    <property type="match status" value="1"/>
</dbReference>
<dbReference type="SUPFAM" id="SSF52540">
    <property type="entry name" value="P-loop containing nucleoside triphosphate hydrolases"/>
    <property type="match status" value="1"/>
</dbReference>
<evidence type="ECO:0000259" key="1">
    <source>
        <dbReference type="Pfam" id="PF13401"/>
    </source>
</evidence>
<dbReference type="AlphaFoldDB" id="A0A6N3I625"/>
<organism evidence="2">
    <name type="scientific">Hungatella hathewayi</name>
    <dbReference type="NCBI Taxonomy" id="154046"/>
    <lineage>
        <taxon>Bacteria</taxon>
        <taxon>Bacillati</taxon>
        <taxon>Bacillota</taxon>
        <taxon>Clostridia</taxon>
        <taxon>Lachnospirales</taxon>
        <taxon>Lachnospiraceae</taxon>
        <taxon>Hungatella</taxon>
    </lineage>
</organism>
<reference evidence="2" key="1">
    <citation type="submission" date="2019-11" db="EMBL/GenBank/DDBJ databases">
        <authorList>
            <person name="Feng L."/>
        </authorList>
    </citation>
    <scope>NUCLEOTIDE SEQUENCE</scope>
    <source>
        <strain evidence="2">ChathewayiLFYP18</strain>
    </source>
</reference>
<dbReference type="GO" id="GO:0016887">
    <property type="term" value="F:ATP hydrolysis activity"/>
    <property type="evidence" value="ECO:0007669"/>
    <property type="project" value="InterPro"/>
</dbReference>
<proteinExistence type="predicted"/>
<dbReference type="EMBL" id="CACRUH010000101">
    <property type="protein sequence ID" value="VYU83820.1"/>
    <property type="molecule type" value="Genomic_DNA"/>
</dbReference>
<dbReference type="InterPro" id="IPR027417">
    <property type="entry name" value="P-loop_NTPase"/>
</dbReference>
<feature type="domain" description="ORC1/DEAH AAA+ ATPase" evidence="1">
    <location>
        <begin position="105"/>
        <end position="226"/>
    </location>
</feature>
<dbReference type="PANTHER" id="PTHR35894">
    <property type="entry name" value="GENERAL SECRETION PATHWAY PROTEIN A-RELATED"/>
    <property type="match status" value="1"/>
</dbReference>
<evidence type="ECO:0000313" key="2">
    <source>
        <dbReference type="EMBL" id="VYU83820.1"/>
    </source>
</evidence>
<dbReference type="InterPro" id="IPR052026">
    <property type="entry name" value="ExeA_AAA_ATPase_DNA-bind"/>
</dbReference>
<accession>A0A6N3I625</accession>
<name>A0A6N3I625_9FIRM</name>
<dbReference type="Pfam" id="PF13401">
    <property type="entry name" value="AAA_22"/>
    <property type="match status" value="1"/>
</dbReference>
<gene>
    <name evidence="2" type="ORF">CHLFYP18_04599</name>
</gene>
<dbReference type="PANTHER" id="PTHR35894:SF5">
    <property type="entry name" value="MU-LIKE PROPHAGE FLUMU DNA TRANSPOSITION PROTEIN B"/>
    <property type="match status" value="1"/>
</dbReference>
<protein>
    <recommendedName>
        <fullName evidence="1">ORC1/DEAH AAA+ ATPase domain-containing protein</fullName>
    </recommendedName>
</protein>
<dbReference type="InterPro" id="IPR049945">
    <property type="entry name" value="AAA_22"/>
</dbReference>
<dbReference type="InterPro" id="IPR010982">
    <property type="entry name" value="Lambda_DNA-bd_dom_sf"/>
</dbReference>
<dbReference type="GO" id="GO:0003677">
    <property type="term" value="F:DNA binding"/>
    <property type="evidence" value="ECO:0007669"/>
    <property type="project" value="InterPro"/>
</dbReference>